<proteinExistence type="predicted"/>
<evidence type="ECO:0000313" key="2">
    <source>
        <dbReference type="Proteomes" id="UP001055879"/>
    </source>
</evidence>
<dbReference type="EMBL" id="CM042049">
    <property type="protein sequence ID" value="KAI3747139.1"/>
    <property type="molecule type" value="Genomic_DNA"/>
</dbReference>
<dbReference type="Proteomes" id="UP001055879">
    <property type="component" value="Linkage Group LG03"/>
</dbReference>
<gene>
    <name evidence="1" type="ORF">L6452_09586</name>
</gene>
<reference evidence="1 2" key="2">
    <citation type="journal article" date="2022" name="Mol. Ecol. Resour.">
        <title>The genomes of chicory, endive, great burdock and yacon provide insights into Asteraceae paleo-polyploidization history and plant inulin production.</title>
        <authorList>
            <person name="Fan W."/>
            <person name="Wang S."/>
            <person name="Wang H."/>
            <person name="Wang A."/>
            <person name="Jiang F."/>
            <person name="Liu H."/>
            <person name="Zhao H."/>
            <person name="Xu D."/>
            <person name="Zhang Y."/>
        </authorList>
    </citation>
    <scope>NUCLEOTIDE SEQUENCE [LARGE SCALE GENOMIC DNA]</scope>
    <source>
        <strain evidence="2">cv. Niubang</strain>
    </source>
</reference>
<sequence>MCLRLATHSSRTSSIPQLALMAESFSLVVTDPSNALKCQYISPFGSVHKQVIATGLLESSFSMTTRAFNAPTTVPLEPERSNRTNTAIDDGLGPEQNSTDMDSELISRSLTTCSRYDTLRWYKVCWSEPEFLELQLFHFNQDLESTSIL</sequence>
<keyword evidence="2" id="KW-1185">Reference proteome</keyword>
<comment type="caution">
    <text evidence="1">The sequence shown here is derived from an EMBL/GenBank/DDBJ whole genome shotgun (WGS) entry which is preliminary data.</text>
</comment>
<accession>A0ACB9DKG9</accession>
<evidence type="ECO:0000313" key="1">
    <source>
        <dbReference type="EMBL" id="KAI3747139.1"/>
    </source>
</evidence>
<name>A0ACB9DKG9_ARCLA</name>
<reference evidence="2" key="1">
    <citation type="journal article" date="2022" name="Mol. Ecol. Resour.">
        <title>The genomes of chicory, endive, great burdock and yacon provide insights into Asteraceae palaeo-polyploidization history and plant inulin production.</title>
        <authorList>
            <person name="Fan W."/>
            <person name="Wang S."/>
            <person name="Wang H."/>
            <person name="Wang A."/>
            <person name="Jiang F."/>
            <person name="Liu H."/>
            <person name="Zhao H."/>
            <person name="Xu D."/>
            <person name="Zhang Y."/>
        </authorList>
    </citation>
    <scope>NUCLEOTIDE SEQUENCE [LARGE SCALE GENOMIC DNA]</scope>
    <source>
        <strain evidence="2">cv. Niubang</strain>
    </source>
</reference>
<protein>
    <submittedName>
        <fullName evidence="1">Uncharacterized protein</fullName>
    </submittedName>
</protein>
<organism evidence="1 2">
    <name type="scientific">Arctium lappa</name>
    <name type="common">Greater burdock</name>
    <name type="synonym">Lappa major</name>
    <dbReference type="NCBI Taxonomy" id="4217"/>
    <lineage>
        <taxon>Eukaryota</taxon>
        <taxon>Viridiplantae</taxon>
        <taxon>Streptophyta</taxon>
        <taxon>Embryophyta</taxon>
        <taxon>Tracheophyta</taxon>
        <taxon>Spermatophyta</taxon>
        <taxon>Magnoliopsida</taxon>
        <taxon>eudicotyledons</taxon>
        <taxon>Gunneridae</taxon>
        <taxon>Pentapetalae</taxon>
        <taxon>asterids</taxon>
        <taxon>campanulids</taxon>
        <taxon>Asterales</taxon>
        <taxon>Asteraceae</taxon>
        <taxon>Carduoideae</taxon>
        <taxon>Cardueae</taxon>
        <taxon>Arctiinae</taxon>
        <taxon>Arctium</taxon>
    </lineage>
</organism>